<keyword evidence="9 15" id="KW-0802">TPR repeat</keyword>
<dbReference type="PANTHER" id="PTHR46358:SF1">
    <property type="entry name" value="TONSOKU-LIKE PROTEIN"/>
    <property type="match status" value="1"/>
</dbReference>
<proteinExistence type="inferred from homology"/>
<keyword evidence="11 14" id="KW-0040">ANK repeat</keyword>
<evidence type="ECO:0000256" key="6">
    <source>
        <dbReference type="ARBA" id="ARBA00022614"/>
    </source>
</evidence>
<accession>A0A482WKY2</accession>
<reference evidence="18 19" key="1">
    <citation type="journal article" date="2017" name="Gigascience">
        <title>Genome sequence of the small brown planthopper, Laodelphax striatellus.</title>
        <authorList>
            <person name="Zhu J."/>
            <person name="Jiang F."/>
            <person name="Wang X."/>
            <person name="Yang P."/>
            <person name="Bao Y."/>
            <person name="Zhao W."/>
            <person name="Wang W."/>
            <person name="Lu H."/>
            <person name="Wang Q."/>
            <person name="Cui N."/>
            <person name="Li J."/>
            <person name="Chen X."/>
            <person name="Luo L."/>
            <person name="Yu J."/>
            <person name="Kang L."/>
            <person name="Cui F."/>
        </authorList>
    </citation>
    <scope>NUCLEOTIDE SEQUENCE [LARGE SCALE GENOMIC DNA]</scope>
    <source>
        <strain evidence="18">Lst14</strain>
    </source>
</reference>
<dbReference type="InterPro" id="IPR036770">
    <property type="entry name" value="Ankyrin_rpt-contain_sf"/>
</dbReference>
<dbReference type="SUPFAM" id="SSF52047">
    <property type="entry name" value="RNI-like"/>
    <property type="match status" value="1"/>
</dbReference>
<feature type="compositionally biased region" description="Polar residues" evidence="17">
    <location>
        <begin position="838"/>
        <end position="849"/>
    </location>
</feature>
<dbReference type="OrthoDB" id="273147at2759"/>
<dbReference type="InterPro" id="IPR019734">
    <property type="entry name" value="TPR_rpt"/>
</dbReference>
<keyword evidence="16" id="KW-0175">Coiled coil</keyword>
<feature type="compositionally biased region" description="Basic and acidic residues" evidence="17">
    <location>
        <begin position="464"/>
        <end position="474"/>
    </location>
</feature>
<dbReference type="SMART" id="SM00368">
    <property type="entry name" value="LRR_RI"/>
    <property type="match status" value="4"/>
</dbReference>
<evidence type="ECO:0000256" key="12">
    <source>
        <dbReference type="ARBA" id="ARBA00023204"/>
    </source>
</evidence>
<evidence type="ECO:0000256" key="3">
    <source>
        <dbReference type="ARBA" id="ARBA00010999"/>
    </source>
</evidence>
<dbReference type="Pfam" id="PF13424">
    <property type="entry name" value="TPR_12"/>
    <property type="match status" value="2"/>
</dbReference>
<dbReference type="SUPFAM" id="SSF48403">
    <property type="entry name" value="Ankyrin repeat"/>
    <property type="match status" value="1"/>
</dbReference>
<evidence type="ECO:0000313" key="19">
    <source>
        <dbReference type="Proteomes" id="UP000291343"/>
    </source>
</evidence>
<dbReference type="PROSITE" id="PS50088">
    <property type="entry name" value="ANK_REPEAT"/>
    <property type="match status" value="3"/>
</dbReference>
<evidence type="ECO:0000256" key="14">
    <source>
        <dbReference type="PROSITE-ProRule" id="PRU00023"/>
    </source>
</evidence>
<dbReference type="Pfam" id="PF12796">
    <property type="entry name" value="Ank_2"/>
    <property type="match status" value="1"/>
</dbReference>
<name>A0A482WKY2_LAOST</name>
<evidence type="ECO:0000256" key="2">
    <source>
        <dbReference type="ARBA" id="ARBA00004286"/>
    </source>
</evidence>
<sequence length="1347" mass="151418">MESKIAKLRRKKESSYANGSYDSTYKYCIEIAELLVENENYEEALMEYKEAVQAGEMCNNPMDIARANRMIAEVYVMMQKPKDAIEFVRKFLEISRKEKDSKEEQRALATLARIYFIIAEDVLSSKEREEALVHAQTYNLKSLKICDKLEEECSASAKNIGEMRARVYLNLGLVEEALGNLGKAVQYLGKAILICKSLDLWEELCLSYTNLGLTHKHAGDFASALKAFDLGLTVACRLSGKEKYLSDLFVQKALVLLELPDFRRAKHALHKAYKLKATESIDQVEIGRKLRIVAAICEFEEKLILLPENDISERRKIYESMGDGCAALESYKKALEYYNLTLECSEKLGESGKKLSDILVSLAQTYKDLKNYEKAIEFYNRELTVWKDNPAEACNTSISIAEALELNQASSRDVLTMYRSALCLARDANNKKLERVVLKNMLVHLQENANTVMASEIERELEKVERQLDDRSESDSESEDTPAIGDHICLDTLSDSEADEEEIKLKPRTARRVRGGFQLRRNEKGETPLHVACINGNLTLVSKLLDQGHPLDVRDNNGWTPLHEAANHGYVDIARELVDRGAAINDAGGPHCDGVTPLLDAASCGHFLLMDMLIEKGASPIARTDKGETVLDCLTNWRRRYIEEEHTDLTGEMLNDYNSIARKIKLAIVKAGHNVTEESINERLPVSRSFSSSDHSVVRPSKLSRTLKSSRSSRDLSPIITSAVRRRKSSESSPESRSHKTAHYPSLSTNNRAVSEYQSAIRGLKHRSTVNSELPVSPIKASQGALVTAENAVDDWLIDDMNEDPTSRPLKRRKKDDTFLGLQLRKGKEKSKNDDDSNCLSQDKQNNHPSLSSSDLLHMDDDITLANMDETSSLQTSNELQKPVKSINKLSSSQMRQTTLLNVGVNRESVQKPTDPVPPPPPPTTVEMPPRKRHTVKVRIEGKLLLIAVPIDADLTISWLEEETARRYSSMEGVEPKVSLQTVEGALIYSQDPLSLIADLGSEINAVVTSWNLVPITDRYREACIASNLDVLSEVKAQLDSSQITKCLDLRDFSLFTEEFLPVFKSLTHHDSLQYVRLSKNCLGDSGLQALMRTLMHMSQLKELDLSCCNITQYGLEHLCQFISQNNLFETLGVIDMSFNRLGDDCLKHLCALVNKLPHLHTLRLRSVSLTSFKAQQDFYLDQIEVLDLSYNKIGREGVQEVLSKLNPEKMISLELVHVGGSVAREVAIFLGQCVPHNLAHLDLSYCDIDDMEMDLLLKSLKMCPKLRNLQLEGNSKLSPCIVQQLCELDLSHLNLAGVECDPRFIEHKIENLCISRPLDKQRNGQTNSVGQGPYGFYSNNLISVFR</sequence>
<comment type="similarity">
    <text evidence="3">Belongs to the Tonsoku family.</text>
</comment>
<dbReference type="GO" id="GO:0043596">
    <property type="term" value="C:nuclear replication fork"/>
    <property type="evidence" value="ECO:0007669"/>
    <property type="project" value="TreeGrafter"/>
</dbReference>
<comment type="subcellular location">
    <subcellularLocation>
        <location evidence="2">Chromosome</location>
    </subcellularLocation>
    <subcellularLocation>
        <location evidence="1">Nucleus</location>
    </subcellularLocation>
</comment>
<feature type="compositionally biased region" description="Low complexity" evidence="17">
    <location>
        <begin position="687"/>
        <end position="710"/>
    </location>
</feature>
<evidence type="ECO:0000256" key="17">
    <source>
        <dbReference type="SAM" id="MobiDB-lite"/>
    </source>
</evidence>
<evidence type="ECO:0000256" key="13">
    <source>
        <dbReference type="ARBA" id="ARBA00023242"/>
    </source>
</evidence>
<keyword evidence="6" id="KW-0433">Leucine-rich repeat</keyword>
<dbReference type="Gene3D" id="1.25.40.10">
    <property type="entry name" value="Tetratricopeptide repeat domain"/>
    <property type="match status" value="2"/>
</dbReference>
<dbReference type="Pfam" id="PF13516">
    <property type="entry name" value="LRR_6"/>
    <property type="match status" value="4"/>
</dbReference>
<dbReference type="SMART" id="SM00367">
    <property type="entry name" value="LRR_CC"/>
    <property type="match status" value="3"/>
</dbReference>
<dbReference type="InterPro" id="IPR032675">
    <property type="entry name" value="LRR_dom_sf"/>
</dbReference>
<gene>
    <name evidence="18" type="ORF">LSTR_LSTR006896</name>
</gene>
<evidence type="ECO:0000256" key="8">
    <source>
        <dbReference type="ARBA" id="ARBA00022763"/>
    </source>
</evidence>
<feature type="repeat" description="ANK" evidence="14">
    <location>
        <begin position="524"/>
        <end position="556"/>
    </location>
</feature>
<evidence type="ECO:0000256" key="1">
    <source>
        <dbReference type="ARBA" id="ARBA00004123"/>
    </source>
</evidence>
<evidence type="ECO:0000256" key="16">
    <source>
        <dbReference type="SAM" id="Coils"/>
    </source>
</evidence>
<dbReference type="InterPro" id="IPR006553">
    <property type="entry name" value="Leu-rich_rpt_Cys-con_subtyp"/>
</dbReference>
<feature type="coiled-coil region" evidence="16">
    <location>
        <begin position="362"/>
        <end position="389"/>
    </location>
</feature>
<evidence type="ECO:0000256" key="11">
    <source>
        <dbReference type="ARBA" id="ARBA00023043"/>
    </source>
</evidence>
<evidence type="ECO:0000256" key="5">
    <source>
        <dbReference type="ARBA" id="ARBA00022454"/>
    </source>
</evidence>
<dbReference type="GO" id="GO:0000724">
    <property type="term" value="P:double-strand break repair via homologous recombination"/>
    <property type="evidence" value="ECO:0007669"/>
    <property type="project" value="TreeGrafter"/>
</dbReference>
<dbReference type="SUPFAM" id="SSF48452">
    <property type="entry name" value="TPR-like"/>
    <property type="match status" value="2"/>
</dbReference>
<organism evidence="18 19">
    <name type="scientific">Laodelphax striatellus</name>
    <name type="common">Small brown planthopper</name>
    <name type="synonym">Delphax striatella</name>
    <dbReference type="NCBI Taxonomy" id="195883"/>
    <lineage>
        <taxon>Eukaryota</taxon>
        <taxon>Metazoa</taxon>
        <taxon>Ecdysozoa</taxon>
        <taxon>Arthropoda</taxon>
        <taxon>Hexapoda</taxon>
        <taxon>Insecta</taxon>
        <taxon>Pterygota</taxon>
        <taxon>Neoptera</taxon>
        <taxon>Paraneoptera</taxon>
        <taxon>Hemiptera</taxon>
        <taxon>Auchenorrhyncha</taxon>
        <taxon>Fulgoroidea</taxon>
        <taxon>Delphacidae</taxon>
        <taxon>Criomorphinae</taxon>
        <taxon>Laodelphax</taxon>
    </lineage>
</organism>
<feature type="compositionally biased region" description="Polar residues" evidence="17">
    <location>
        <begin position="888"/>
        <end position="901"/>
    </location>
</feature>
<dbReference type="Gene3D" id="1.25.40.20">
    <property type="entry name" value="Ankyrin repeat-containing domain"/>
    <property type="match status" value="1"/>
</dbReference>
<keyword evidence="12" id="KW-0234">DNA repair</keyword>
<keyword evidence="7" id="KW-0677">Repeat</keyword>
<feature type="region of interest" description="Disordered" evidence="17">
    <location>
        <begin position="687"/>
        <end position="751"/>
    </location>
</feature>
<feature type="region of interest" description="Disordered" evidence="17">
    <location>
        <begin position="799"/>
        <end position="856"/>
    </location>
</feature>
<dbReference type="InterPro" id="IPR002110">
    <property type="entry name" value="Ankyrin_rpt"/>
</dbReference>
<dbReference type="Proteomes" id="UP000291343">
    <property type="component" value="Unassembled WGS sequence"/>
</dbReference>
<dbReference type="EMBL" id="QKKF02033054">
    <property type="protein sequence ID" value="RZF33980.1"/>
    <property type="molecule type" value="Genomic_DNA"/>
</dbReference>
<dbReference type="Pfam" id="PF00023">
    <property type="entry name" value="Ank"/>
    <property type="match status" value="1"/>
</dbReference>
<dbReference type="SMART" id="SM00028">
    <property type="entry name" value="TPR"/>
    <property type="match status" value="7"/>
</dbReference>
<evidence type="ECO:0000256" key="9">
    <source>
        <dbReference type="ARBA" id="ARBA00022803"/>
    </source>
</evidence>
<keyword evidence="19" id="KW-1185">Reference proteome</keyword>
<dbReference type="PANTHER" id="PTHR46358">
    <property type="entry name" value="TONSOKU-LIKE PROTEIN"/>
    <property type="match status" value="1"/>
</dbReference>
<evidence type="ECO:0000256" key="7">
    <source>
        <dbReference type="ARBA" id="ARBA00022737"/>
    </source>
</evidence>
<dbReference type="GO" id="GO:0006325">
    <property type="term" value="P:chromatin organization"/>
    <property type="evidence" value="ECO:0007669"/>
    <property type="project" value="UniProtKB-KW"/>
</dbReference>
<feature type="repeat" description="ANK" evidence="14">
    <location>
        <begin position="557"/>
        <end position="589"/>
    </location>
</feature>
<evidence type="ECO:0000256" key="4">
    <source>
        <dbReference type="ARBA" id="ARBA00017829"/>
    </source>
</evidence>
<dbReference type="Gene3D" id="3.80.10.10">
    <property type="entry name" value="Ribonuclease Inhibitor"/>
    <property type="match status" value="2"/>
</dbReference>
<keyword evidence="8" id="KW-0227">DNA damage</keyword>
<feature type="region of interest" description="Disordered" evidence="17">
    <location>
        <begin position="464"/>
        <end position="487"/>
    </location>
</feature>
<keyword evidence="13" id="KW-0539">Nucleus</keyword>
<dbReference type="SMART" id="SM00248">
    <property type="entry name" value="ANK"/>
    <property type="match status" value="3"/>
</dbReference>
<dbReference type="InParanoid" id="A0A482WKY2"/>
<evidence type="ECO:0000256" key="10">
    <source>
        <dbReference type="ARBA" id="ARBA00022853"/>
    </source>
</evidence>
<comment type="caution">
    <text evidence="18">The sequence shown here is derived from an EMBL/GenBank/DDBJ whole genome shotgun (WGS) entry which is preliminary data.</text>
</comment>
<keyword evidence="10" id="KW-0156">Chromatin regulator</keyword>
<dbReference type="GO" id="GO:0031297">
    <property type="term" value="P:replication fork processing"/>
    <property type="evidence" value="ECO:0007669"/>
    <property type="project" value="TreeGrafter"/>
</dbReference>
<dbReference type="FunCoup" id="A0A482WKY2">
    <property type="interactions" value="336"/>
</dbReference>
<dbReference type="STRING" id="195883.A0A482WKY2"/>
<feature type="repeat" description="TPR" evidence="15">
    <location>
        <begin position="356"/>
        <end position="389"/>
    </location>
</feature>
<keyword evidence="5" id="KW-0158">Chromosome</keyword>
<protein>
    <recommendedName>
        <fullName evidence="4">Tonsoku-like protein</fullName>
    </recommendedName>
</protein>
<evidence type="ECO:0000313" key="18">
    <source>
        <dbReference type="EMBL" id="RZF33980.1"/>
    </source>
</evidence>
<dbReference type="SMR" id="A0A482WKY2"/>
<feature type="region of interest" description="Disordered" evidence="17">
    <location>
        <begin position="872"/>
        <end position="931"/>
    </location>
</feature>
<dbReference type="PROSITE" id="PS50297">
    <property type="entry name" value="ANK_REP_REGION"/>
    <property type="match status" value="3"/>
</dbReference>
<evidence type="ECO:0000256" key="15">
    <source>
        <dbReference type="PROSITE-ProRule" id="PRU00339"/>
    </source>
</evidence>
<dbReference type="InterPro" id="IPR001611">
    <property type="entry name" value="Leu-rich_rpt"/>
</dbReference>
<dbReference type="InterPro" id="IPR011990">
    <property type="entry name" value="TPR-like_helical_dom_sf"/>
</dbReference>
<dbReference type="InterPro" id="IPR052311">
    <property type="entry name" value="MMS22L-TONSL_complex_comp"/>
</dbReference>
<feature type="repeat" description="ANK" evidence="14">
    <location>
        <begin position="593"/>
        <end position="625"/>
    </location>
</feature>
<feature type="compositionally biased region" description="Pro residues" evidence="17">
    <location>
        <begin position="915"/>
        <end position="924"/>
    </location>
</feature>
<dbReference type="PROSITE" id="PS50005">
    <property type="entry name" value="TPR"/>
    <property type="match status" value="1"/>
</dbReference>